<dbReference type="Proteomes" id="UP000204221">
    <property type="component" value="Chromosome"/>
</dbReference>
<gene>
    <name evidence="1" type="ORF">AHOG_21165</name>
</gene>
<sequence>MTDGVEVDPTRDTCHRCGGPLLLSVRIPHSITGRGGGGERFEVRGRRTVPLCARCDRDDPGAMGVIAFFTVHETISDETVQAAAPVLRQWIDEAVANPPVYTDADLDAEIDAWEAGET</sequence>
<dbReference type="AlphaFoldDB" id="A0A221W8J3"/>
<evidence type="ECO:0000313" key="2">
    <source>
        <dbReference type="Proteomes" id="UP000204221"/>
    </source>
</evidence>
<accession>A0A221W8J3</accession>
<name>A0A221W8J3_9PSEU</name>
<protein>
    <submittedName>
        <fullName evidence="1">Uncharacterized protein</fullName>
    </submittedName>
</protein>
<dbReference type="OrthoDB" id="3378962at2"/>
<dbReference type="KEGG" id="ahg:AHOG_21165"/>
<dbReference type="EMBL" id="CP022521">
    <property type="protein sequence ID" value="ASO21849.1"/>
    <property type="molecule type" value="Genomic_DNA"/>
</dbReference>
<dbReference type="Pfam" id="PF19817">
    <property type="entry name" value="DUF6300"/>
    <property type="match status" value="1"/>
</dbReference>
<dbReference type="InterPro" id="IPR046267">
    <property type="entry name" value="DUF6300"/>
</dbReference>
<organism evidence="1 2">
    <name type="scientific">Actinoalloteichus hoggarensis</name>
    <dbReference type="NCBI Taxonomy" id="1470176"/>
    <lineage>
        <taxon>Bacteria</taxon>
        <taxon>Bacillati</taxon>
        <taxon>Actinomycetota</taxon>
        <taxon>Actinomycetes</taxon>
        <taxon>Pseudonocardiales</taxon>
        <taxon>Pseudonocardiaceae</taxon>
        <taxon>Actinoalloteichus</taxon>
    </lineage>
</organism>
<proteinExistence type="predicted"/>
<keyword evidence="2" id="KW-1185">Reference proteome</keyword>
<evidence type="ECO:0000313" key="1">
    <source>
        <dbReference type="EMBL" id="ASO21849.1"/>
    </source>
</evidence>
<dbReference type="RefSeq" id="WP_093942924.1">
    <property type="nucleotide sequence ID" value="NZ_CP022521.1"/>
</dbReference>
<reference evidence="1 2" key="1">
    <citation type="submission" date="2017-07" db="EMBL/GenBank/DDBJ databases">
        <title>Complete genome sequence of Actinoalloteichus hoggarensis DSM 45943, type strain of Actinoalloteichus hoggarensis.</title>
        <authorList>
            <person name="Ruckert C."/>
            <person name="Nouioui I."/>
            <person name="Willmese J."/>
            <person name="van Wezel G."/>
            <person name="Klenk H.-P."/>
            <person name="Kalinowski J."/>
            <person name="Zotchev S.B."/>
        </authorList>
    </citation>
    <scope>NUCLEOTIDE SEQUENCE [LARGE SCALE GENOMIC DNA]</scope>
    <source>
        <strain evidence="1 2">DSM 45943</strain>
    </source>
</reference>